<proteinExistence type="predicted"/>
<evidence type="ECO:0000313" key="3">
    <source>
        <dbReference type="Proteomes" id="UP001642464"/>
    </source>
</evidence>
<protein>
    <submittedName>
        <fullName evidence="2">Uncharacterized protein</fullName>
    </submittedName>
</protein>
<gene>
    <name evidence="2" type="ORF">SCF082_LOCUS39454</name>
</gene>
<sequence length="271" mass="29278">KPSQGICMAQDTLFEVMCSGWFSWCFQSYTRSTIEELEARRTQLAGLLLTCFGVQVLRLATGQLLSMLGLLTCLVGNKARCTLCDWDLWALVVVGTSAATLDLVSLAVDLGTFGSFNVGWRLAPCRRIALLGAILAPLLEVWCVQVALCSYIPRHEYLVAAHMQSYGHIDGRDVAAAGARFKKNSGTTSTLFTSLRAAVLGEPEEEVDPVSPPVQDESSLGENGQSGSAHAQCSQCQMTIQRAGRLGTGLYGDCLYCEDCWVAWQTASCSS</sequence>
<keyword evidence="3" id="KW-1185">Reference proteome</keyword>
<evidence type="ECO:0000313" key="2">
    <source>
        <dbReference type="EMBL" id="CAK9083077.1"/>
    </source>
</evidence>
<organism evidence="2 3">
    <name type="scientific">Durusdinium trenchii</name>
    <dbReference type="NCBI Taxonomy" id="1381693"/>
    <lineage>
        <taxon>Eukaryota</taxon>
        <taxon>Sar</taxon>
        <taxon>Alveolata</taxon>
        <taxon>Dinophyceae</taxon>
        <taxon>Suessiales</taxon>
        <taxon>Symbiodiniaceae</taxon>
        <taxon>Durusdinium</taxon>
    </lineage>
</organism>
<name>A0ABP0Q532_9DINO</name>
<accession>A0ABP0Q532</accession>
<dbReference type="Proteomes" id="UP001642464">
    <property type="component" value="Unassembled WGS sequence"/>
</dbReference>
<feature type="region of interest" description="Disordered" evidence="1">
    <location>
        <begin position="202"/>
        <end position="226"/>
    </location>
</feature>
<reference evidence="2 3" key="1">
    <citation type="submission" date="2024-02" db="EMBL/GenBank/DDBJ databases">
        <authorList>
            <person name="Chen Y."/>
            <person name="Shah S."/>
            <person name="Dougan E. K."/>
            <person name="Thang M."/>
            <person name="Chan C."/>
        </authorList>
    </citation>
    <scope>NUCLEOTIDE SEQUENCE [LARGE SCALE GENOMIC DNA]</scope>
</reference>
<feature type="non-terminal residue" evidence="2">
    <location>
        <position position="1"/>
    </location>
</feature>
<comment type="caution">
    <text evidence="2">The sequence shown here is derived from an EMBL/GenBank/DDBJ whole genome shotgun (WGS) entry which is preliminary data.</text>
</comment>
<evidence type="ECO:0000256" key="1">
    <source>
        <dbReference type="SAM" id="MobiDB-lite"/>
    </source>
</evidence>
<dbReference type="EMBL" id="CAXAMM010039018">
    <property type="protein sequence ID" value="CAK9083077.1"/>
    <property type="molecule type" value="Genomic_DNA"/>
</dbReference>